<keyword evidence="6 8" id="KW-0449">Lipoprotein</keyword>
<proteinExistence type="inferred from homology"/>
<evidence type="ECO:0000256" key="2">
    <source>
        <dbReference type="ARBA" id="ARBA00022475"/>
    </source>
</evidence>
<reference evidence="8 9" key="1">
    <citation type="submission" date="2021-03" db="EMBL/GenBank/DDBJ databases">
        <title>Geobacter metallireducens gen. nov. sp. nov., a microorganism capable of coupling the complete oxidation of organic compounds to the reduction of iron and other metals.</title>
        <authorList>
            <person name="Li Y."/>
        </authorList>
    </citation>
    <scope>NUCLEOTIDE SEQUENCE [LARGE SCALE GENOMIC DNA]</scope>
    <source>
        <strain evidence="8 9">Jerry-YX</strain>
    </source>
</reference>
<accession>A0ABX7Q4W7</accession>
<comment type="similarity">
    <text evidence="1">Belongs to the EcnA/EcnB lipoprotein family.</text>
</comment>
<evidence type="ECO:0000256" key="5">
    <source>
        <dbReference type="ARBA" id="ARBA00023139"/>
    </source>
</evidence>
<dbReference type="EMBL" id="CP071382">
    <property type="protein sequence ID" value="QSV46482.1"/>
    <property type="molecule type" value="Genomic_DNA"/>
</dbReference>
<keyword evidence="5" id="KW-0564">Palmitate</keyword>
<evidence type="ECO:0000256" key="4">
    <source>
        <dbReference type="ARBA" id="ARBA00023136"/>
    </source>
</evidence>
<dbReference type="Proteomes" id="UP000663651">
    <property type="component" value="Chromosome"/>
</dbReference>
<organism evidence="8 9">
    <name type="scientific">Geobacter benzoatilyticus</name>
    <dbReference type="NCBI Taxonomy" id="2815309"/>
    <lineage>
        <taxon>Bacteria</taxon>
        <taxon>Pseudomonadati</taxon>
        <taxon>Thermodesulfobacteriota</taxon>
        <taxon>Desulfuromonadia</taxon>
        <taxon>Geobacterales</taxon>
        <taxon>Geobacteraceae</taxon>
        <taxon>Geobacter</taxon>
    </lineage>
</organism>
<dbReference type="PROSITE" id="PS51257">
    <property type="entry name" value="PROKAR_LIPOPROTEIN"/>
    <property type="match status" value="1"/>
</dbReference>
<evidence type="ECO:0000256" key="7">
    <source>
        <dbReference type="SAM" id="SignalP"/>
    </source>
</evidence>
<evidence type="ECO:0000256" key="1">
    <source>
        <dbReference type="ARBA" id="ARBA00010296"/>
    </source>
</evidence>
<keyword evidence="3 7" id="KW-0732">Signal</keyword>
<dbReference type="RefSeq" id="WP_207164261.1">
    <property type="nucleotide sequence ID" value="NZ_CP071382.1"/>
</dbReference>
<evidence type="ECO:0000313" key="8">
    <source>
        <dbReference type="EMBL" id="QSV46482.1"/>
    </source>
</evidence>
<keyword evidence="9" id="KW-1185">Reference proteome</keyword>
<dbReference type="InterPro" id="IPR012556">
    <property type="entry name" value="Entericidin"/>
</dbReference>
<keyword evidence="4" id="KW-0472">Membrane</keyword>
<feature type="chain" id="PRO_5045265808" evidence="7">
    <location>
        <begin position="20"/>
        <end position="44"/>
    </location>
</feature>
<protein>
    <submittedName>
        <fullName evidence="8">Entericidin A/B family lipoprotein</fullName>
    </submittedName>
</protein>
<keyword evidence="2" id="KW-1003">Cell membrane</keyword>
<name>A0ABX7Q4W7_9BACT</name>
<feature type="signal peptide" evidence="7">
    <location>
        <begin position="1"/>
        <end position="19"/>
    </location>
</feature>
<evidence type="ECO:0000313" key="9">
    <source>
        <dbReference type="Proteomes" id="UP000663651"/>
    </source>
</evidence>
<sequence length="44" mass="4571">MIRKLATSAALLVGMWALSGCHTVHGVGQDMESGGRAIERSSGE</sequence>
<dbReference type="Pfam" id="PF08085">
    <property type="entry name" value="Entericidin"/>
    <property type="match status" value="1"/>
</dbReference>
<gene>
    <name evidence="8" type="ORF">JZM60_04170</name>
</gene>
<evidence type="ECO:0000256" key="3">
    <source>
        <dbReference type="ARBA" id="ARBA00022729"/>
    </source>
</evidence>
<evidence type="ECO:0000256" key="6">
    <source>
        <dbReference type="ARBA" id="ARBA00023288"/>
    </source>
</evidence>